<keyword evidence="2" id="KW-1185">Reference proteome</keyword>
<accession>A0A834W1C8</accession>
<dbReference type="AlphaFoldDB" id="A0A834W1C8"/>
<dbReference type="EMBL" id="JAAIUW010000012">
    <property type="protein sequence ID" value="KAF7805445.1"/>
    <property type="molecule type" value="Genomic_DNA"/>
</dbReference>
<evidence type="ECO:0000313" key="1">
    <source>
        <dbReference type="EMBL" id="KAF7805445.1"/>
    </source>
</evidence>
<sequence>MGWTMLHSTTDSSFTRQKKACVYYLHIKNSNRRGLENEAKPPMVSTFLSHP</sequence>
<gene>
    <name evidence="1" type="ORF">G2W53_037606</name>
</gene>
<comment type="caution">
    <text evidence="1">The sequence shown here is derived from an EMBL/GenBank/DDBJ whole genome shotgun (WGS) entry which is preliminary data.</text>
</comment>
<organism evidence="1 2">
    <name type="scientific">Senna tora</name>
    <dbReference type="NCBI Taxonomy" id="362788"/>
    <lineage>
        <taxon>Eukaryota</taxon>
        <taxon>Viridiplantae</taxon>
        <taxon>Streptophyta</taxon>
        <taxon>Embryophyta</taxon>
        <taxon>Tracheophyta</taxon>
        <taxon>Spermatophyta</taxon>
        <taxon>Magnoliopsida</taxon>
        <taxon>eudicotyledons</taxon>
        <taxon>Gunneridae</taxon>
        <taxon>Pentapetalae</taxon>
        <taxon>rosids</taxon>
        <taxon>fabids</taxon>
        <taxon>Fabales</taxon>
        <taxon>Fabaceae</taxon>
        <taxon>Caesalpinioideae</taxon>
        <taxon>Cassia clade</taxon>
        <taxon>Senna</taxon>
    </lineage>
</organism>
<evidence type="ECO:0000313" key="2">
    <source>
        <dbReference type="Proteomes" id="UP000634136"/>
    </source>
</evidence>
<proteinExistence type="predicted"/>
<dbReference type="Proteomes" id="UP000634136">
    <property type="component" value="Unassembled WGS sequence"/>
</dbReference>
<protein>
    <submittedName>
        <fullName evidence="1">Uncharacterized protein</fullName>
    </submittedName>
</protein>
<name>A0A834W1C8_9FABA</name>
<reference evidence="1" key="1">
    <citation type="submission" date="2020-09" db="EMBL/GenBank/DDBJ databases">
        <title>Genome-Enabled Discovery of Anthraquinone Biosynthesis in Senna tora.</title>
        <authorList>
            <person name="Kang S.-H."/>
            <person name="Pandey R.P."/>
            <person name="Lee C.-M."/>
            <person name="Sim J.-S."/>
            <person name="Jeong J.-T."/>
            <person name="Choi B.-S."/>
            <person name="Jung M."/>
            <person name="Ginzburg D."/>
            <person name="Zhao K."/>
            <person name="Won S.Y."/>
            <person name="Oh T.-J."/>
            <person name="Yu Y."/>
            <person name="Kim N.-H."/>
            <person name="Lee O.R."/>
            <person name="Lee T.-H."/>
            <person name="Bashyal P."/>
            <person name="Kim T.-S."/>
            <person name="Lee W.-H."/>
            <person name="Kawkins C."/>
            <person name="Kim C.-K."/>
            <person name="Kim J.S."/>
            <person name="Ahn B.O."/>
            <person name="Rhee S.Y."/>
            <person name="Sohng J.K."/>
        </authorList>
    </citation>
    <scope>NUCLEOTIDE SEQUENCE</scope>
    <source>
        <tissue evidence="1">Leaf</tissue>
    </source>
</reference>